<evidence type="ECO:0000313" key="2">
    <source>
        <dbReference type="Proteomes" id="UP001595841"/>
    </source>
</evidence>
<sequence length="155" mass="17486">MKKVYNKFILILILAVLISCAEKEKGKETVVASHVKNDIMGTWQLVYGEIKTADSLEIKNLSNTEFIKILNKDHFAFFNQVKGSTEGFYGGGGTYTLEGNAYVEQLDYIGVNELRGHKFPFIIEIKGDTLIQSGIEDVPEAGIKRHIVEKYIRIK</sequence>
<proteinExistence type="predicted"/>
<dbReference type="Gene3D" id="2.40.128.490">
    <property type="entry name" value="Uncharacterised protein PF14869, DUF4488"/>
    <property type="match status" value="1"/>
</dbReference>
<name>A0ABV8PJ84_9FLAO</name>
<organism evidence="1 2">
    <name type="scientific">Flagellimonas marina</name>
    <dbReference type="NCBI Taxonomy" id="1775168"/>
    <lineage>
        <taxon>Bacteria</taxon>
        <taxon>Pseudomonadati</taxon>
        <taxon>Bacteroidota</taxon>
        <taxon>Flavobacteriia</taxon>
        <taxon>Flavobacteriales</taxon>
        <taxon>Flavobacteriaceae</taxon>
        <taxon>Flagellimonas</taxon>
    </lineage>
</organism>
<dbReference type="RefSeq" id="WP_379762018.1">
    <property type="nucleotide sequence ID" value="NZ_JBHSCL010000002.1"/>
</dbReference>
<evidence type="ECO:0008006" key="3">
    <source>
        <dbReference type="Google" id="ProtNLM"/>
    </source>
</evidence>
<reference evidence="2" key="1">
    <citation type="journal article" date="2019" name="Int. J. Syst. Evol. Microbiol.">
        <title>The Global Catalogue of Microorganisms (GCM) 10K type strain sequencing project: providing services to taxonomists for standard genome sequencing and annotation.</title>
        <authorList>
            <consortium name="The Broad Institute Genomics Platform"/>
            <consortium name="The Broad Institute Genome Sequencing Center for Infectious Disease"/>
            <person name="Wu L."/>
            <person name="Ma J."/>
        </authorList>
    </citation>
    <scope>NUCLEOTIDE SEQUENCE [LARGE SCALE GENOMIC DNA]</scope>
    <source>
        <strain evidence="2">CGMCC 1.15774</strain>
    </source>
</reference>
<evidence type="ECO:0000313" key="1">
    <source>
        <dbReference type="EMBL" id="MFC4218640.1"/>
    </source>
</evidence>
<dbReference type="Proteomes" id="UP001595841">
    <property type="component" value="Unassembled WGS sequence"/>
</dbReference>
<protein>
    <recommendedName>
        <fullName evidence="3">Lipocalin-like domain-containing protein</fullName>
    </recommendedName>
</protein>
<gene>
    <name evidence="1" type="ORF">ACFOWS_00750</name>
</gene>
<accession>A0ABV8PJ84</accession>
<keyword evidence="2" id="KW-1185">Reference proteome</keyword>
<dbReference type="PROSITE" id="PS51257">
    <property type="entry name" value="PROKAR_LIPOPROTEIN"/>
    <property type="match status" value="1"/>
</dbReference>
<comment type="caution">
    <text evidence="1">The sequence shown here is derived from an EMBL/GenBank/DDBJ whole genome shotgun (WGS) entry which is preliminary data.</text>
</comment>
<dbReference type="EMBL" id="JBHSCL010000002">
    <property type="protein sequence ID" value="MFC4218640.1"/>
    <property type="molecule type" value="Genomic_DNA"/>
</dbReference>